<evidence type="ECO:0000313" key="2">
    <source>
        <dbReference type="Proteomes" id="UP001589776"/>
    </source>
</evidence>
<sequence>MKRLKLLQVFEVDGITPKRQTDRWSYTSLQGKLLRELKPIKVGSHMLLSPDDAYEPVRSTKVQAVDVDGHDMRVLTRNSIYHFELV</sequence>
<dbReference type="RefSeq" id="WP_377471644.1">
    <property type="nucleotide sequence ID" value="NZ_JBHLWN010000071.1"/>
</dbReference>
<protein>
    <submittedName>
        <fullName evidence="1">Uncharacterized protein</fullName>
    </submittedName>
</protein>
<dbReference type="Proteomes" id="UP001589776">
    <property type="component" value="Unassembled WGS sequence"/>
</dbReference>
<comment type="caution">
    <text evidence="1">The sequence shown here is derived from an EMBL/GenBank/DDBJ whole genome shotgun (WGS) entry which is preliminary data.</text>
</comment>
<proteinExistence type="predicted"/>
<dbReference type="EMBL" id="JBHLWN010000071">
    <property type="protein sequence ID" value="MFC0214286.1"/>
    <property type="molecule type" value="Genomic_DNA"/>
</dbReference>
<keyword evidence="2" id="KW-1185">Reference proteome</keyword>
<reference evidence="1 2" key="1">
    <citation type="submission" date="2024-09" db="EMBL/GenBank/DDBJ databases">
        <authorList>
            <person name="Sun Q."/>
            <person name="Mori K."/>
        </authorList>
    </citation>
    <scope>NUCLEOTIDE SEQUENCE [LARGE SCALE GENOMIC DNA]</scope>
    <source>
        <strain evidence="1 2">CCM 7759</strain>
    </source>
</reference>
<organism evidence="1 2">
    <name type="scientific">Paenibacillus chartarius</name>
    <dbReference type="NCBI Taxonomy" id="747481"/>
    <lineage>
        <taxon>Bacteria</taxon>
        <taxon>Bacillati</taxon>
        <taxon>Bacillota</taxon>
        <taxon>Bacilli</taxon>
        <taxon>Bacillales</taxon>
        <taxon>Paenibacillaceae</taxon>
        <taxon>Paenibacillus</taxon>
    </lineage>
</organism>
<name>A0ABV6DNR4_9BACL</name>
<gene>
    <name evidence="1" type="ORF">ACFFK0_17795</name>
</gene>
<accession>A0ABV6DNR4</accession>
<evidence type="ECO:0000313" key="1">
    <source>
        <dbReference type="EMBL" id="MFC0214286.1"/>
    </source>
</evidence>